<sequence length="34" mass="3727">FMPRLVATVAFISEAWGAWESQVGLGSLFDRSPT</sequence>
<organism evidence="1 2">
    <name type="scientific">Trifolium medium</name>
    <dbReference type="NCBI Taxonomy" id="97028"/>
    <lineage>
        <taxon>Eukaryota</taxon>
        <taxon>Viridiplantae</taxon>
        <taxon>Streptophyta</taxon>
        <taxon>Embryophyta</taxon>
        <taxon>Tracheophyta</taxon>
        <taxon>Spermatophyta</taxon>
        <taxon>Magnoliopsida</taxon>
        <taxon>eudicotyledons</taxon>
        <taxon>Gunneridae</taxon>
        <taxon>Pentapetalae</taxon>
        <taxon>rosids</taxon>
        <taxon>fabids</taxon>
        <taxon>Fabales</taxon>
        <taxon>Fabaceae</taxon>
        <taxon>Papilionoideae</taxon>
        <taxon>50 kb inversion clade</taxon>
        <taxon>NPAAA clade</taxon>
        <taxon>Hologalegina</taxon>
        <taxon>IRL clade</taxon>
        <taxon>Trifolieae</taxon>
        <taxon>Trifolium</taxon>
    </lineage>
</organism>
<proteinExistence type="predicted"/>
<comment type="caution">
    <text evidence="1">The sequence shown here is derived from an EMBL/GenBank/DDBJ whole genome shotgun (WGS) entry which is preliminary data.</text>
</comment>
<dbReference type="Proteomes" id="UP000265520">
    <property type="component" value="Unassembled WGS sequence"/>
</dbReference>
<feature type="non-terminal residue" evidence="1">
    <location>
        <position position="1"/>
    </location>
</feature>
<name>A0A392TKG3_9FABA</name>
<keyword evidence="2" id="KW-1185">Reference proteome</keyword>
<protein>
    <submittedName>
        <fullName evidence="1">Uncharacterized protein</fullName>
    </submittedName>
</protein>
<evidence type="ECO:0000313" key="1">
    <source>
        <dbReference type="EMBL" id="MCI61659.1"/>
    </source>
</evidence>
<accession>A0A392TKG3</accession>
<evidence type="ECO:0000313" key="2">
    <source>
        <dbReference type="Proteomes" id="UP000265520"/>
    </source>
</evidence>
<dbReference type="AlphaFoldDB" id="A0A392TKG3"/>
<dbReference type="EMBL" id="LXQA010603780">
    <property type="protein sequence ID" value="MCI61659.1"/>
    <property type="molecule type" value="Genomic_DNA"/>
</dbReference>
<reference evidence="1 2" key="1">
    <citation type="journal article" date="2018" name="Front. Plant Sci.">
        <title>Red Clover (Trifolium pratense) and Zigzag Clover (T. medium) - A Picture of Genomic Similarities and Differences.</title>
        <authorList>
            <person name="Dluhosova J."/>
            <person name="Istvanek J."/>
            <person name="Nedelnik J."/>
            <person name="Repkova J."/>
        </authorList>
    </citation>
    <scope>NUCLEOTIDE SEQUENCE [LARGE SCALE GENOMIC DNA]</scope>
    <source>
        <strain evidence="2">cv. 10/8</strain>
        <tissue evidence="1">Leaf</tissue>
    </source>
</reference>